<dbReference type="GO" id="GO:0006357">
    <property type="term" value="P:regulation of transcription by RNA polymerase II"/>
    <property type="evidence" value="ECO:0007669"/>
    <property type="project" value="TreeGrafter"/>
</dbReference>
<evidence type="ECO:0000313" key="12">
    <source>
        <dbReference type="EMBL" id="PRQ36104.1"/>
    </source>
</evidence>
<evidence type="ECO:0000256" key="8">
    <source>
        <dbReference type="ARBA" id="ARBA00061350"/>
    </source>
</evidence>
<feature type="domain" description="HSF-type DNA-binding" evidence="11">
    <location>
        <begin position="66"/>
        <end position="90"/>
    </location>
</feature>
<dbReference type="AlphaFoldDB" id="A0A2P6QPK0"/>
<keyword evidence="2" id="KW-0597">Phosphoprotein</keyword>
<feature type="region of interest" description="Disordered" evidence="10">
    <location>
        <begin position="1"/>
        <end position="20"/>
    </location>
</feature>
<gene>
    <name evidence="12" type="ORF">RchiOBHm_Chr4g0387751</name>
</gene>
<comment type="similarity">
    <text evidence="8">Belongs to the HSF family. Class A subfamily.</text>
</comment>
<dbReference type="SUPFAM" id="SSF46785">
    <property type="entry name" value="Winged helix' DNA-binding domain"/>
    <property type="match status" value="1"/>
</dbReference>
<dbReference type="InterPro" id="IPR036388">
    <property type="entry name" value="WH-like_DNA-bd_sf"/>
</dbReference>
<dbReference type="Gene3D" id="1.10.10.10">
    <property type="entry name" value="Winged helix-like DNA-binding domain superfamily/Winged helix DNA-binding domain"/>
    <property type="match status" value="1"/>
</dbReference>
<dbReference type="OMA" id="WEFAHEV"/>
<dbReference type="Pfam" id="PF00447">
    <property type="entry name" value="HSF_DNA-bind"/>
    <property type="match status" value="1"/>
</dbReference>
<feature type="coiled-coil region" evidence="9">
    <location>
        <begin position="202"/>
        <end position="229"/>
    </location>
</feature>
<dbReference type="SMART" id="SM00415">
    <property type="entry name" value="HSF"/>
    <property type="match status" value="1"/>
</dbReference>
<accession>A0A2P6QPK0</accession>
<dbReference type="STRING" id="74649.A0A2P6QPK0"/>
<evidence type="ECO:0000256" key="4">
    <source>
        <dbReference type="ARBA" id="ARBA00023016"/>
    </source>
</evidence>
<organism evidence="12 13">
    <name type="scientific">Rosa chinensis</name>
    <name type="common">China rose</name>
    <dbReference type="NCBI Taxonomy" id="74649"/>
    <lineage>
        <taxon>Eukaryota</taxon>
        <taxon>Viridiplantae</taxon>
        <taxon>Streptophyta</taxon>
        <taxon>Embryophyta</taxon>
        <taxon>Tracheophyta</taxon>
        <taxon>Spermatophyta</taxon>
        <taxon>Magnoliopsida</taxon>
        <taxon>eudicotyledons</taxon>
        <taxon>Gunneridae</taxon>
        <taxon>Pentapetalae</taxon>
        <taxon>rosids</taxon>
        <taxon>fabids</taxon>
        <taxon>Rosales</taxon>
        <taxon>Rosaceae</taxon>
        <taxon>Rosoideae</taxon>
        <taxon>Rosoideae incertae sedis</taxon>
        <taxon>Rosa</taxon>
    </lineage>
</organism>
<evidence type="ECO:0000256" key="9">
    <source>
        <dbReference type="SAM" id="Coils"/>
    </source>
</evidence>
<dbReference type="InterPro" id="IPR000232">
    <property type="entry name" value="HSF_DNA-bd"/>
</dbReference>
<dbReference type="GO" id="GO:0005634">
    <property type="term" value="C:nucleus"/>
    <property type="evidence" value="ECO:0007669"/>
    <property type="project" value="UniProtKB-SubCell"/>
</dbReference>
<evidence type="ECO:0000256" key="6">
    <source>
        <dbReference type="ARBA" id="ARBA00023163"/>
    </source>
</evidence>
<dbReference type="GO" id="GO:0000978">
    <property type="term" value="F:RNA polymerase II cis-regulatory region sequence-specific DNA binding"/>
    <property type="evidence" value="ECO:0007669"/>
    <property type="project" value="TreeGrafter"/>
</dbReference>
<dbReference type="PANTHER" id="PTHR10015">
    <property type="entry name" value="HEAT SHOCK TRANSCRIPTION FACTOR"/>
    <property type="match status" value="1"/>
</dbReference>
<evidence type="ECO:0000313" key="13">
    <source>
        <dbReference type="Proteomes" id="UP000238479"/>
    </source>
</evidence>
<keyword evidence="9" id="KW-0175">Coiled coil</keyword>
<name>A0A2P6QPK0_ROSCH</name>
<evidence type="ECO:0000256" key="7">
    <source>
        <dbReference type="ARBA" id="ARBA00023242"/>
    </source>
</evidence>
<comment type="subcellular location">
    <subcellularLocation>
        <location evidence="1">Nucleus</location>
    </subcellularLocation>
</comment>
<dbReference type="Gramene" id="PRQ36104">
    <property type="protein sequence ID" value="PRQ36104"/>
    <property type="gene ID" value="RchiOBHm_Chr4g0387751"/>
</dbReference>
<sequence>MNPQGQVKEAPLPVPLERLNDQGPPPFLNKTYEIVEDSTTNHIVSWSKANNSFVVWDPQAFAISLLPKYFKHGNFSSFVRQLNTYGFRKVDTDKWEFAHEVFLRGQKHLLKNIRRRRTSHHNVHYGSKQDLDSCIEVGSFGSLDGEIDQLRRDKEVLMGELVKLRQQQQTARLHLHGMEDRLKRTEMKQQQMMNFLARAMQNPNFLQQLVQKKERKKQLEEAITKKRRRTIEGPSSIEVGALGQGGGEAVVKVEPEYYGDISELDVSGLDNFAMDMPVTDENEKVHDGEECMEKEEEYERRGKDLSEVFWKEFLNEGVDEEIEVLGVQEEDEEDVSVLIEQLGCLVSKPK</sequence>
<evidence type="ECO:0000256" key="2">
    <source>
        <dbReference type="ARBA" id="ARBA00022553"/>
    </source>
</evidence>
<evidence type="ECO:0000256" key="3">
    <source>
        <dbReference type="ARBA" id="ARBA00023015"/>
    </source>
</evidence>
<keyword evidence="5 12" id="KW-0238">DNA-binding</keyword>
<comment type="caution">
    <text evidence="12">The sequence shown here is derived from an EMBL/GenBank/DDBJ whole genome shotgun (WGS) entry which is preliminary data.</text>
</comment>
<dbReference type="Proteomes" id="UP000238479">
    <property type="component" value="Chromosome 4"/>
</dbReference>
<reference evidence="12 13" key="1">
    <citation type="journal article" date="2018" name="Nat. Genet.">
        <title>The Rosa genome provides new insights in the design of modern roses.</title>
        <authorList>
            <person name="Bendahmane M."/>
        </authorList>
    </citation>
    <scope>NUCLEOTIDE SEQUENCE [LARGE SCALE GENOMIC DNA]</scope>
    <source>
        <strain evidence="13">cv. Old Blush</strain>
    </source>
</reference>
<keyword evidence="13" id="KW-1185">Reference proteome</keyword>
<dbReference type="GO" id="GO:0034605">
    <property type="term" value="P:cellular response to heat"/>
    <property type="evidence" value="ECO:0007669"/>
    <property type="project" value="TreeGrafter"/>
</dbReference>
<dbReference type="PANTHER" id="PTHR10015:SF334">
    <property type="entry name" value="HEAT STRESS TRANSCRIPTION FACTOR A-6B"/>
    <property type="match status" value="1"/>
</dbReference>
<dbReference type="OrthoDB" id="60033at2759"/>
<dbReference type="PROSITE" id="PS00434">
    <property type="entry name" value="HSF_DOMAIN"/>
    <property type="match status" value="1"/>
</dbReference>
<dbReference type="InterPro" id="IPR036390">
    <property type="entry name" value="WH_DNA-bd_sf"/>
</dbReference>
<keyword evidence="6" id="KW-0804">Transcription</keyword>
<keyword evidence="3" id="KW-0805">Transcription regulation</keyword>
<evidence type="ECO:0000256" key="10">
    <source>
        <dbReference type="SAM" id="MobiDB-lite"/>
    </source>
</evidence>
<evidence type="ECO:0000259" key="11">
    <source>
        <dbReference type="PROSITE" id="PS00434"/>
    </source>
</evidence>
<evidence type="ECO:0000256" key="5">
    <source>
        <dbReference type="ARBA" id="ARBA00023125"/>
    </source>
</evidence>
<keyword evidence="7" id="KW-0539">Nucleus</keyword>
<dbReference type="EMBL" id="PDCK01000042">
    <property type="protein sequence ID" value="PRQ36104.1"/>
    <property type="molecule type" value="Genomic_DNA"/>
</dbReference>
<dbReference type="GO" id="GO:0003700">
    <property type="term" value="F:DNA-binding transcription factor activity"/>
    <property type="evidence" value="ECO:0007669"/>
    <property type="project" value="InterPro"/>
</dbReference>
<proteinExistence type="inferred from homology"/>
<keyword evidence="4" id="KW-0346">Stress response</keyword>
<evidence type="ECO:0000256" key="1">
    <source>
        <dbReference type="ARBA" id="ARBA00004123"/>
    </source>
</evidence>
<dbReference type="FunFam" id="1.10.10.10:FF:000057">
    <property type="entry name" value="Heat shock transcription factor 1"/>
    <property type="match status" value="1"/>
</dbReference>
<dbReference type="SMR" id="A0A2P6QPK0"/>
<protein>
    <submittedName>
        <fullName evidence="12">Putative transcription factor HSF-type-DNA-binding family</fullName>
    </submittedName>
</protein>
<dbReference type="PRINTS" id="PR00056">
    <property type="entry name" value="HSFDOMAIN"/>
</dbReference>